<accession>A0AA40KWN6</accession>
<gene>
    <name evidence="1" type="ORF">K0M31_000278</name>
</gene>
<sequence>MYKGPKNGRKERQPAPSAAAAAAAVIEEWGVWLTGREEWWGSWEKKWWGTAGNTVGSGGSCVSSSARVVSFRPMRVTLSR</sequence>
<evidence type="ECO:0000313" key="1">
    <source>
        <dbReference type="EMBL" id="KAK1135693.1"/>
    </source>
</evidence>
<name>A0AA40KWN6_9HYME</name>
<evidence type="ECO:0000313" key="2">
    <source>
        <dbReference type="Proteomes" id="UP001177670"/>
    </source>
</evidence>
<comment type="caution">
    <text evidence="1">The sequence shown here is derived from an EMBL/GenBank/DDBJ whole genome shotgun (WGS) entry which is preliminary data.</text>
</comment>
<proteinExistence type="predicted"/>
<reference evidence="1" key="1">
    <citation type="submission" date="2021-10" db="EMBL/GenBank/DDBJ databases">
        <title>Melipona bicolor Genome sequencing and assembly.</title>
        <authorList>
            <person name="Araujo N.S."/>
            <person name="Arias M.C."/>
        </authorList>
    </citation>
    <scope>NUCLEOTIDE SEQUENCE</scope>
    <source>
        <strain evidence="1">USP_2M_L1-L4_2017</strain>
        <tissue evidence="1">Whole body</tissue>
    </source>
</reference>
<keyword evidence="2" id="KW-1185">Reference proteome</keyword>
<protein>
    <submittedName>
        <fullName evidence="1">Uncharacterized protein</fullName>
    </submittedName>
</protein>
<dbReference type="Proteomes" id="UP001177670">
    <property type="component" value="Unassembled WGS sequence"/>
</dbReference>
<organism evidence="1 2">
    <name type="scientific">Melipona bicolor</name>
    <dbReference type="NCBI Taxonomy" id="60889"/>
    <lineage>
        <taxon>Eukaryota</taxon>
        <taxon>Metazoa</taxon>
        <taxon>Ecdysozoa</taxon>
        <taxon>Arthropoda</taxon>
        <taxon>Hexapoda</taxon>
        <taxon>Insecta</taxon>
        <taxon>Pterygota</taxon>
        <taxon>Neoptera</taxon>
        <taxon>Endopterygota</taxon>
        <taxon>Hymenoptera</taxon>
        <taxon>Apocrita</taxon>
        <taxon>Aculeata</taxon>
        <taxon>Apoidea</taxon>
        <taxon>Anthophila</taxon>
        <taxon>Apidae</taxon>
        <taxon>Melipona</taxon>
    </lineage>
</organism>
<dbReference type="EMBL" id="JAHYIQ010000001">
    <property type="protein sequence ID" value="KAK1135693.1"/>
    <property type="molecule type" value="Genomic_DNA"/>
</dbReference>
<dbReference type="AlphaFoldDB" id="A0AA40KWN6"/>